<feature type="chain" id="PRO_5005598102" evidence="1">
    <location>
        <begin position="21"/>
        <end position="411"/>
    </location>
</feature>
<dbReference type="GO" id="GO:0008233">
    <property type="term" value="F:peptidase activity"/>
    <property type="evidence" value="ECO:0007669"/>
    <property type="project" value="UniProtKB-KW"/>
</dbReference>
<dbReference type="NCBIfam" id="TIGR01731">
    <property type="entry name" value="fil_hemag_20aa"/>
    <property type="match status" value="2"/>
</dbReference>
<reference evidence="2" key="1">
    <citation type="submission" date="2015-08" db="EMBL/GenBank/DDBJ databases">
        <title>Draft genome sequence of Komagataeibacter europaeus CECT 8546 a cellulose producer strain from vinegar produced by the traditional method.</title>
        <authorList>
            <person name="Poehlein A."/>
            <person name="Valera M.J."/>
            <person name="Haack F.S."/>
            <person name="Mas A."/>
            <person name="Daniel R."/>
            <person name="Streit W.R."/>
            <person name="Mateo E."/>
        </authorList>
    </citation>
    <scope>NUCLEOTIDE SEQUENCE [LARGE SCALE GENOMIC DNA]</scope>
    <source>
        <strain evidence="2">CECT 8546</strain>
    </source>
</reference>
<dbReference type="GO" id="GO:0006508">
    <property type="term" value="P:proteolysis"/>
    <property type="evidence" value="ECO:0007669"/>
    <property type="project" value="UniProtKB-KW"/>
</dbReference>
<evidence type="ECO:0000313" key="2">
    <source>
        <dbReference type="EMBL" id="KON63073.1"/>
    </source>
</evidence>
<organism evidence="2 3">
    <name type="scientific">Komagataeibacter europaeus</name>
    <name type="common">Gluconacetobacter europaeus</name>
    <dbReference type="NCBI Taxonomy" id="33995"/>
    <lineage>
        <taxon>Bacteria</taxon>
        <taxon>Pseudomonadati</taxon>
        <taxon>Pseudomonadota</taxon>
        <taxon>Alphaproteobacteria</taxon>
        <taxon>Acetobacterales</taxon>
        <taxon>Acetobacteraceae</taxon>
        <taxon>Komagataeibacter</taxon>
    </lineage>
</organism>
<dbReference type="EMBL" id="LHUQ01000045">
    <property type="protein sequence ID" value="KON63073.1"/>
    <property type="molecule type" value="Genomic_DNA"/>
</dbReference>
<dbReference type="OrthoDB" id="2664633at2"/>
<gene>
    <name evidence="2" type="primary">ibpA3</name>
    <name evidence="2" type="ORF">KOEU_34330</name>
</gene>
<dbReference type="RefSeq" id="WP_161804141.1">
    <property type="nucleotide sequence ID" value="NZ_LHUQ01000045.1"/>
</dbReference>
<keyword evidence="3" id="KW-1185">Reference proteome</keyword>
<sequence>MRWQVGAAAAMMALPGMAMAQVPGLSGTIVAGDTITGDLQGLINNQTRILHASASNVAYNGVVPAAVVDHTVTPGTMDLPGFGNGATTISSVESAIPGGSTLFIPDPDPNAHYLIETNPKYATFGGFYGSQYLLNRLGDDTADYEFLGDSYFDTEFIQQQIVAATGQTFLGSSYENANQQMELLLDNAVSESNALGLTFGVALTAAQQAALTQDMVWYVPETVDGRQVLVPWLYLAAGHEALSGGAVIAAKNVTLSGGSVLNSGTMQATGQLAVLAQADLTNAGGVLSGGNVILESATGSIRNTDAMATQANIGGGNTYVAATGTIDATGNLAMSAAQDIAFTGGAVAAGGDLLLHGRGAAQTHVGELMDNRTGPRFDTIRTQSRSWDIIGFTRASGHRIGLAGPVRRVGL</sequence>
<dbReference type="AlphaFoldDB" id="A0A0M0ECW3"/>
<keyword evidence="2" id="KW-0808">Transferase</keyword>
<comment type="caution">
    <text evidence="2">The sequence shown here is derived from an EMBL/GenBank/DDBJ whole genome shotgun (WGS) entry which is preliminary data.</text>
</comment>
<keyword evidence="2" id="KW-0378">Hydrolase</keyword>
<keyword evidence="2" id="KW-0645">Protease</keyword>
<dbReference type="Proteomes" id="UP000037566">
    <property type="component" value="Unassembled WGS sequence"/>
</dbReference>
<name>A0A0M0ECW3_KOMEU</name>
<keyword evidence="1" id="KW-0732">Signal</keyword>
<evidence type="ECO:0000313" key="3">
    <source>
        <dbReference type="Proteomes" id="UP000037566"/>
    </source>
</evidence>
<protein>
    <submittedName>
        <fullName evidence="2">Adenosine monophosphate-protein transferase and cysteine protease IbpA</fullName>
    </submittedName>
</protein>
<dbReference type="GO" id="GO:0016740">
    <property type="term" value="F:transferase activity"/>
    <property type="evidence" value="ECO:0007669"/>
    <property type="project" value="UniProtKB-KW"/>
</dbReference>
<proteinExistence type="predicted"/>
<dbReference type="InterPro" id="IPR010069">
    <property type="entry name" value="CdiA_FHA1_rpt"/>
</dbReference>
<evidence type="ECO:0000256" key="1">
    <source>
        <dbReference type="SAM" id="SignalP"/>
    </source>
</evidence>
<dbReference type="STRING" id="33995.KOEU_34330"/>
<feature type="signal peptide" evidence="1">
    <location>
        <begin position="1"/>
        <end position="20"/>
    </location>
</feature>
<accession>A0A0M0ECW3</accession>
<dbReference type="PATRIC" id="fig|33995.3.peg.3801"/>